<accession>A0A2Z5G6Z4</accession>
<dbReference type="Gene3D" id="3.40.50.10070">
    <property type="entry name" value="TolB, N-terminal domain"/>
    <property type="match status" value="1"/>
</dbReference>
<dbReference type="GO" id="GO:0016020">
    <property type="term" value="C:membrane"/>
    <property type="evidence" value="ECO:0007669"/>
    <property type="project" value="UniProtKB-SubCell"/>
</dbReference>
<dbReference type="SMART" id="SM00862">
    <property type="entry name" value="Trans_reg_C"/>
    <property type="match status" value="1"/>
</dbReference>
<keyword evidence="15" id="KW-1185">Reference proteome</keyword>
<evidence type="ECO:0000256" key="3">
    <source>
        <dbReference type="ARBA" id="ARBA00022737"/>
    </source>
</evidence>
<evidence type="ECO:0000256" key="8">
    <source>
        <dbReference type="ARBA" id="ARBA00038030"/>
    </source>
</evidence>
<evidence type="ECO:0000256" key="12">
    <source>
        <dbReference type="SAM" id="Phobius"/>
    </source>
</evidence>
<keyword evidence="7 12" id="KW-0472">Membrane</keyword>
<feature type="compositionally biased region" description="Polar residues" evidence="11">
    <location>
        <begin position="134"/>
        <end position="147"/>
    </location>
</feature>
<dbReference type="GO" id="GO:0006355">
    <property type="term" value="P:regulation of DNA-templated transcription"/>
    <property type="evidence" value="ECO:0007669"/>
    <property type="project" value="InterPro"/>
</dbReference>
<evidence type="ECO:0000313" key="14">
    <source>
        <dbReference type="EMBL" id="AXC14464.1"/>
    </source>
</evidence>
<evidence type="ECO:0000256" key="6">
    <source>
        <dbReference type="ARBA" id="ARBA00023125"/>
    </source>
</evidence>
<keyword evidence="2 12" id="KW-0812">Transmembrane</keyword>
<evidence type="ECO:0000256" key="10">
    <source>
        <dbReference type="PROSITE-ProRule" id="PRU01091"/>
    </source>
</evidence>
<evidence type="ECO:0000256" key="5">
    <source>
        <dbReference type="ARBA" id="ARBA00022989"/>
    </source>
</evidence>
<feature type="transmembrane region" description="Helical" evidence="12">
    <location>
        <begin position="229"/>
        <end position="248"/>
    </location>
</feature>
<dbReference type="Proteomes" id="UP000253606">
    <property type="component" value="Chromosome"/>
</dbReference>
<dbReference type="PROSITE" id="PS50005">
    <property type="entry name" value="TPR"/>
    <property type="match status" value="1"/>
</dbReference>
<dbReference type="InterPro" id="IPR016032">
    <property type="entry name" value="Sig_transdc_resp-reg_C-effctor"/>
</dbReference>
<dbReference type="KEGG" id="abas:ACPOL_5210"/>
<comment type="subcellular location">
    <subcellularLocation>
        <location evidence="1">Membrane</location>
        <topology evidence="1">Single-pass membrane protein</topology>
    </subcellularLocation>
</comment>
<keyword evidence="4 9" id="KW-0802">TPR repeat</keyword>
<keyword evidence="6 10" id="KW-0238">DNA-binding</keyword>
<sequence>MAPQLLRFRDFELKVSSYELRRNGEPIKLERIPMELLILLVEQRGDLVSRETIIQRLWGSDTFLETEHSINTAINKLRGVLQDHPRQPAYIQTVVGKGYRFIAEVKVVEVQPSEPPLVELFSPSLSAPVVSAPEISTSNGATSTANLNPLPATKESLQEPTSNQTSADQPLRSENAQIPQSSAEPGLLANPGLPAGTEISVEPRLPADPGTPAGPELPTRPKAILWRQFAILFGFLAVFLPLIVYLLHRERSPTAKPPPPPAYQSVAVLPFVDLSPNSTKEYLVDGMTDELITLLAKGTSLRVISRTSTMQFKGAKKSLPEIASALNVDAVVEGSVTRSGGKMRIVAQLVDARKDQHLWAQTYERDEGEPLDNQDKVAADIALNVGERLTNRTPTIEQQTADPRARDLFLRGGYLWHQRTLQGLTRSISYYKQAIEIDPNFADAYAALGKAEVILSSYGGPGPSKSLLDARAAAERALELNPRLGEAHTVLAVVKLELDWDWNGAEAEFRQALELSPDDPTAHHWYALHLARMRRYPEARAQIQQALDLDPASVILRSDAAEIEYSAGDIPAALARVQSALELDENFAQAHLQLGKVYELQGKFPDALAEYQHAAQLFGNTPNALALIGHALAGLGRKTEAQAIADRLEAESKTRYVSAVDIAIVYCALGETDNAMRLLRSGLERRDKGMNILGSDPLFQGCESDPRFQDLLKQLKLR</sequence>
<evidence type="ECO:0000256" key="11">
    <source>
        <dbReference type="SAM" id="MobiDB-lite"/>
    </source>
</evidence>
<dbReference type="EMBL" id="CP030840">
    <property type="protein sequence ID" value="AXC14464.1"/>
    <property type="molecule type" value="Genomic_DNA"/>
</dbReference>
<keyword evidence="5 12" id="KW-1133">Transmembrane helix</keyword>
<dbReference type="InterPro" id="IPR036388">
    <property type="entry name" value="WH-like_DNA-bd_sf"/>
</dbReference>
<evidence type="ECO:0000256" key="1">
    <source>
        <dbReference type="ARBA" id="ARBA00004167"/>
    </source>
</evidence>
<evidence type="ECO:0000256" key="7">
    <source>
        <dbReference type="ARBA" id="ARBA00023136"/>
    </source>
</evidence>
<dbReference type="OrthoDB" id="109604at2"/>
<dbReference type="InterPro" id="IPR001867">
    <property type="entry name" value="OmpR/PhoB-type_DNA-bd"/>
</dbReference>
<dbReference type="SMART" id="SM00028">
    <property type="entry name" value="TPR"/>
    <property type="match status" value="6"/>
</dbReference>
<feature type="compositionally biased region" description="Polar residues" evidence="11">
    <location>
        <begin position="158"/>
        <end position="183"/>
    </location>
</feature>
<organism evidence="14 15">
    <name type="scientific">Acidisarcina polymorpha</name>
    <dbReference type="NCBI Taxonomy" id="2211140"/>
    <lineage>
        <taxon>Bacteria</taxon>
        <taxon>Pseudomonadati</taxon>
        <taxon>Acidobacteriota</taxon>
        <taxon>Terriglobia</taxon>
        <taxon>Terriglobales</taxon>
        <taxon>Acidobacteriaceae</taxon>
        <taxon>Acidisarcina</taxon>
    </lineage>
</organism>
<dbReference type="Pfam" id="PF00486">
    <property type="entry name" value="Trans_reg_C"/>
    <property type="match status" value="1"/>
</dbReference>
<evidence type="ECO:0000256" key="2">
    <source>
        <dbReference type="ARBA" id="ARBA00022692"/>
    </source>
</evidence>
<reference evidence="14 15" key="1">
    <citation type="journal article" date="2018" name="Front. Microbiol.">
        <title>Hydrolytic Capabilities as a Key to Environmental Success: Chitinolytic and Cellulolytic Acidobacteria From Acidic Sub-arctic Soils and Boreal Peatlands.</title>
        <authorList>
            <person name="Belova S.E."/>
            <person name="Ravin N.V."/>
            <person name="Pankratov T.A."/>
            <person name="Rakitin A.L."/>
            <person name="Ivanova A.A."/>
            <person name="Beletsky A.V."/>
            <person name="Mardanov A.V."/>
            <person name="Sinninghe Damste J.S."/>
            <person name="Dedysh S.N."/>
        </authorList>
    </citation>
    <scope>NUCLEOTIDE SEQUENCE [LARGE SCALE GENOMIC DNA]</scope>
    <source>
        <strain evidence="14 15">SBC82</strain>
    </source>
</reference>
<evidence type="ECO:0000256" key="4">
    <source>
        <dbReference type="ARBA" id="ARBA00022803"/>
    </source>
</evidence>
<evidence type="ECO:0000313" key="15">
    <source>
        <dbReference type="Proteomes" id="UP000253606"/>
    </source>
</evidence>
<evidence type="ECO:0000256" key="9">
    <source>
        <dbReference type="PROSITE-ProRule" id="PRU00339"/>
    </source>
</evidence>
<dbReference type="InterPro" id="IPR019734">
    <property type="entry name" value="TPR_rpt"/>
</dbReference>
<gene>
    <name evidence="14" type="ORF">ACPOL_5210</name>
</gene>
<dbReference type="SUPFAM" id="SSF46894">
    <property type="entry name" value="C-terminal effector domain of the bipartite response regulators"/>
    <property type="match status" value="1"/>
</dbReference>
<dbReference type="GO" id="GO:0003677">
    <property type="term" value="F:DNA binding"/>
    <property type="evidence" value="ECO:0007669"/>
    <property type="project" value="UniProtKB-UniRule"/>
</dbReference>
<proteinExistence type="inferred from homology"/>
<comment type="similarity">
    <text evidence="8">Belongs to the Tom70 family.</text>
</comment>
<dbReference type="PANTHER" id="PTHR46208">
    <property type="entry name" value="MITOCHONDRIAL IMPORT RECEPTOR SUBUNIT TOM70"/>
    <property type="match status" value="1"/>
</dbReference>
<dbReference type="SUPFAM" id="SSF48452">
    <property type="entry name" value="TPR-like"/>
    <property type="match status" value="1"/>
</dbReference>
<dbReference type="Gene3D" id="1.25.40.10">
    <property type="entry name" value="Tetratricopeptide repeat domain"/>
    <property type="match status" value="3"/>
</dbReference>
<evidence type="ECO:0000259" key="13">
    <source>
        <dbReference type="PROSITE" id="PS51755"/>
    </source>
</evidence>
<dbReference type="Pfam" id="PF13432">
    <property type="entry name" value="TPR_16"/>
    <property type="match status" value="1"/>
</dbReference>
<protein>
    <submittedName>
        <fullName evidence="14">Adenylate cyclase</fullName>
    </submittedName>
</protein>
<feature type="DNA-binding region" description="OmpR/PhoB-type" evidence="10">
    <location>
        <begin position="3"/>
        <end position="103"/>
    </location>
</feature>
<keyword evidence="3" id="KW-0677">Repeat</keyword>
<dbReference type="AlphaFoldDB" id="A0A2Z5G6Z4"/>
<feature type="repeat" description="TPR" evidence="9">
    <location>
        <begin position="588"/>
        <end position="621"/>
    </location>
</feature>
<dbReference type="PANTHER" id="PTHR46208:SF1">
    <property type="entry name" value="MITOCHONDRIAL IMPORT RECEPTOR SUBUNIT TOM70"/>
    <property type="match status" value="1"/>
</dbReference>
<dbReference type="Gene3D" id="1.10.10.10">
    <property type="entry name" value="Winged helix-like DNA-binding domain superfamily/Winged helix DNA-binding domain"/>
    <property type="match status" value="1"/>
</dbReference>
<dbReference type="GO" id="GO:0000160">
    <property type="term" value="P:phosphorelay signal transduction system"/>
    <property type="evidence" value="ECO:0007669"/>
    <property type="project" value="InterPro"/>
</dbReference>
<dbReference type="Pfam" id="PF13414">
    <property type="entry name" value="TPR_11"/>
    <property type="match status" value="1"/>
</dbReference>
<dbReference type="RefSeq" id="WP_114209232.1">
    <property type="nucleotide sequence ID" value="NZ_CP030840.1"/>
</dbReference>
<name>A0A2Z5G6Z4_9BACT</name>
<feature type="domain" description="OmpR/PhoB-type" evidence="13">
    <location>
        <begin position="3"/>
        <end position="103"/>
    </location>
</feature>
<dbReference type="PROSITE" id="PS51755">
    <property type="entry name" value="OMPR_PHOB"/>
    <property type="match status" value="1"/>
</dbReference>
<dbReference type="InterPro" id="IPR011990">
    <property type="entry name" value="TPR-like_helical_dom_sf"/>
</dbReference>
<feature type="region of interest" description="Disordered" evidence="11">
    <location>
        <begin position="134"/>
        <end position="216"/>
    </location>
</feature>
<dbReference type="CDD" id="cd00383">
    <property type="entry name" value="trans_reg_C"/>
    <property type="match status" value="1"/>
</dbReference>